<evidence type="ECO:0000256" key="16">
    <source>
        <dbReference type="ARBA" id="ARBA00023268"/>
    </source>
</evidence>
<evidence type="ECO:0000256" key="4">
    <source>
        <dbReference type="ARBA" id="ARBA00006001"/>
    </source>
</evidence>
<dbReference type="InterPro" id="IPR004443">
    <property type="entry name" value="YjeF_N_dom"/>
</dbReference>
<evidence type="ECO:0000256" key="14">
    <source>
        <dbReference type="ARBA" id="ARBA00023235"/>
    </source>
</evidence>
<dbReference type="PROSITE" id="PS01050">
    <property type="entry name" value="YJEF_C_2"/>
    <property type="match status" value="1"/>
</dbReference>
<sequence>MQRVLTPSEMAEADRRTIDAGTSFDVLVERAGRALAREVLAVLGGAYGKRAVIICGPGNNGADGLVASRVLRSRGVRCGVFALTSPLDRSAVAREIQRCDVLVDAMFGTGFRGALDGDAAWIADQTNQRSDGLHTFRVVAVDIPSGVHGLTGATLGSAVSADRTVTFGAAKPGLLFEPGRGLCGSLTVADIGIEISEGTLLGLVDEQDVREWIPQRMANDHKWALGPVMVIGGSLGMAGAPRLSAASALRAGSGVVVVYSPDPSSAESPAESPADSLRQGRGSSADSLADSLRQGRGSSAESAKSRAESIEPRVSWGNEVITRVIPLGQEGRLNSDSSEYLIEAARRFDAVLIGPGLGADHGVAEMVRALIGGVAAPIVLDADGLNSLGGDLSALQERAELGLGPVILTPHEGEFERLSGEVGSDRVAAARGLAREAAATVLLKGPTTVIAEPNGTAYIVNSGGPWLATAGSGDVLAGIIAALLASGISPGRAAAAGAWLHCRASDFAGHTCLVASDLLSAIPAAWPRFSGTMTDQHQ</sequence>
<evidence type="ECO:0000256" key="12">
    <source>
        <dbReference type="ARBA" id="ARBA00022958"/>
    </source>
</evidence>
<dbReference type="InterPro" id="IPR017953">
    <property type="entry name" value="Carbohydrate_kinase_pred_CS"/>
</dbReference>
<dbReference type="SUPFAM" id="SSF64153">
    <property type="entry name" value="YjeF N-terminal domain-like"/>
    <property type="match status" value="1"/>
</dbReference>
<dbReference type="GO" id="GO:0005524">
    <property type="term" value="F:ATP binding"/>
    <property type="evidence" value="ECO:0007669"/>
    <property type="project" value="UniProtKB-KW"/>
</dbReference>
<dbReference type="InterPro" id="IPR000631">
    <property type="entry name" value="CARKD"/>
</dbReference>
<comment type="cofactor">
    <cofactor evidence="3">
        <name>K(+)</name>
        <dbReference type="ChEBI" id="CHEBI:29103"/>
    </cofactor>
</comment>
<comment type="catalytic activity">
    <reaction evidence="1">
        <text>(6R)-NADHX = (6S)-NADHX</text>
        <dbReference type="Rhea" id="RHEA:32215"/>
        <dbReference type="ChEBI" id="CHEBI:64074"/>
        <dbReference type="ChEBI" id="CHEBI:64075"/>
        <dbReference type="EC" id="5.1.99.6"/>
    </reaction>
</comment>
<keyword evidence="13" id="KW-0520">NAD</keyword>
<evidence type="ECO:0000256" key="1">
    <source>
        <dbReference type="ARBA" id="ARBA00000013"/>
    </source>
</evidence>
<dbReference type="CDD" id="cd01171">
    <property type="entry name" value="YXKO-related"/>
    <property type="match status" value="1"/>
</dbReference>
<dbReference type="InterPro" id="IPR029056">
    <property type="entry name" value="Ribokinase-like"/>
</dbReference>
<evidence type="ECO:0000256" key="10">
    <source>
        <dbReference type="ARBA" id="ARBA00022840"/>
    </source>
</evidence>
<dbReference type="InterPro" id="IPR036652">
    <property type="entry name" value="YjeF_N_dom_sf"/>
</dbReference>
<dbReference type="PROSITE" id="PS01049">
    <property type="entry name" value="YJEF_C_1"/>
    <property type="match status" value="1"/>
</dbReference>
<keyword evidence="10" id="KW-0067">ATP-binding</keyword>
<dbReference type="PANTHER" id="PTHR12592:SF0">
    <property type="entry name" value="ATP-DEPENDENT (S)-NAD(P)H-HYDRATE DEHYDRATASE"/>
    <property type="match status" value="1"/>
</dbReference>
<evidence type="ECO:0000256" key="17">
    <source>
        <dbReference type="ARBA" id="ARBA00025153"/>
    </source>
</evidence>
<dbReference type="GO" id="GO:0110051">
    <property type="term" value="P:metabolite repair"/>
    <property type="evidence" value="ECO:0007669"/>
    <property type="project" value="TreeGrafter"/>
</dbReference>
<dbReference type="Gene3D" id="3.40.50.10260">
    <property type="entry name" value="YjeF N-terminal domain"/>
    <property type="match status" value="2"/>
</dbReference>
<dbReference type="NCBIfam" id="TIGR00197">
    <property type="entry name" value="yjeF_nterm"/>
    <property type="match status" value="1"/>
</dbReference>
<keyword evidence="16" id="KW-0511">Multifunctional enzyme</keyword>
<comment type="similarity">
    <text evidence="5">In the C-terminal section; belongs to the NnrD/CARKD family.</text>
</comment>
<evidence type="ECO:0000259" key="23">
    <source>
        <dbReference type="PROSITE" id="PS51385"/>
    </source>
</evidence>
<evidence type="ECO:0000256" key="8">
    <source>
        <dbReference type="ARBA" id="ARBA00022723"/>
    </source>
</evidence>
<dbReference type="PROSITE" id="PS51383">
    <property type="entry name" value="YJEF_C_3"/>
    <property type="match status" value="1"/>
</dbReference>
<evidence type="ECO:0000256" key="3">
    <source>
        <dbReference type="ARBA" id="ARBA00001958"/>
    </source>
</evidence>
<evidence type="ECO:0000256" key="2">
    <source>
        <dbReference type="ARBA" id="ARBA00000909"/>
    </source>
</evidence>
<dbReference type="PIRSF" id="PIRSF017184">
    <property type="entry name" value="Nnr"/>
    <property type="match status" value="1"/>
</dbReference>
<dbReference type="HAMAP" id="MF_01966">
    <property type="entry name" value="NADHX_epimerase"/>
    <property type="match status" value="1"/>
</dbReference>
<dbReference type="GO" id="GO:0046872">
    <property type="term" value="F:metal ion binding"/>
    <property type="evidence" value="ECO:0007669"/>
    <property type="project" value="UniProtKB-KW"/>
</dbReference>
<feature type="domain" description="YjeF N-terminal" evidence="23">
    <location>
        <begin position="10"/>
        <end position="199"/>
    </location>
</feature>
<organism evidence="24">
    <name type="scientific">freshwater metagenome</name>
    <dbReference type="NCBI Taxonomy" id="449393"/>
    <lineage>
        <taxon>unclassified sequences</taxon>
        <taxon>metagenomes</taxon>
        <taxon>ecological metagenomes</taxon>
    </lineage>
</organism>
<dbReference type="Gene3D" id="3.40.1190.20">
    <property type="match status" value="1"/>
</dbReference>
<keyword evidence="8" id="KW-0479">Metal-binding</keyword>
<evidence type="ECO:0000256" key="7">
    <source>
        <dbReference type="ARBA" id="ARBA00013129"/>
    </source>
</evidence>
<evidence type="ECO:0000256" key="18">
    <source>
        <dbReference type="ARBA" id="ARBA00032624"/>
    </source>
</evidence>
<dbReference type="EC" id="4.2.1.136" evidence="7"/>
<reference evidence="24" key="1">
    <citation type="submission" date="2020-05" db="EMBL/GenBank/DDBJ databases">
        <authorList>
            <person name="Chiriac C."/>
            <person name="Salcher M."/>
            <person name="Ghai R."/>
            <person name="Kavagutti S V."/>
        </authorList>
    </citation>
    <scope>NUCLEOTIDE SEQUENCE</scope>
</reference>
<evidence type="ECO:0000256" key="15">
    <source>
        <dbReference type="ARBA" id="ARBA00023239"/>
    </source>
</evidence>
<evidence type="ECO:0000256" key="20">
    <source>
        <dbReference type="ARBA" id="ARBA00049209"/>
    </source>
</evidence>
<proteinExistence type="inferred from homology"/>
<dbReference type="PANTHER" id="PTHR12592">
    <property type="entry name" value="ATP-DEPENDENT (S)-NAD(P)H-HYDRATE DEHYDRATASE FAMILY MEMBER"/>
    <property type="match status" value="1"/>
</dbReference>
<feature type="domain" description="YjeF C-terminal" evidence="22">
    <location>
        <begin position="205"/>
        <end position="529"/>
    </location>
</feature>
<evidence type="ECO:0000313" key="24">
    <source>
        <dbReference type="EMBL" id="CAB4976859.1"/>
    </source>
</evidence>
<evidence type="ECO:0000256" key="21">
    <source>
        <dbReference type="SAM" id="MobiDB-lite"/>
    </source>
</evidence>
<keyword evidence="14" id="KW-0413">Isomerase</keyword>
<dbReference type="EC" id="5.1.99.6" evidence="6"/>
<feature type="compositionally biased region" description="Low complexity" evidence="21">
    <location>
        <begin position="261"/>
        <end position="276"/>
    </location>
</feature>
<evidence type="ECO:0000259" key="22">
    <source>
        <dbReference type="PROSITE" id="PS51383"/>
    </source>
</evidence>
<keyword evidence="11" id="KW-0521">NADP</keyword>
<dbReference type="HAMAP" id="MF_01965">
    <property type="entry name" value="NADHX_dehydratase"/>
    <property type="match status" value="1"/>
</dbReference>
<keyword evidence="15" id="KW-0456">Lyase</keyword>
<comment type="catalytic activity">
    <reaction evidence="2">
        <text>(6R)-NADPHX = (6S)-NADPHX</text>
        <dbReference type="Rhea" id="RHEA:32227"/>
        <dbReference type="ChEBI" id="CHEBI:64076"/>
        <dbReference type="ChEBI" id="CHEBI:64077"/>
        <dbReference type="EC" id="5.1.99.6"/>
    </reaction>
</comment>
<dbReference type="SUPFAM" id="SSF53613">
    <property type="entry name" value="Ribokinase-like"/>
    <property type="match status" value="1"/>
</dbReference>
<evidence type="ECO:0000256" key="6">
    <source>
        <dbReference type="ARBA" id="ARBA00012228"/>
    </source>
</evidence>
<evidence type="ECO:0000256" key="11">
    <source>
        <dbReference type="ARBA" id="ARBA00022857"/>
    </source>
</evidence>
<accession>A0A6J7MEL0</accession>
<dbReference type="EMBL" id="CAFBOR010000008">
    <property type="protein sequence ID" value="CAB4976859.1"/>
    <property type="molecule type" value="Genomic_DNA"/>
</dbReference>
<dbReference type="PROSITE" id="PS51385">
    <property type="entry name" value="YJEF_N"/>
    <property type="match status" value="1"/>
</dbReference>
<name>A0A6J7MEL0_9ZZZZ</name>
<dbReference type="NCBIfam" id="TIGR00196">
    <property type="entry name" value="yjeF_cterm"/>
    <property type="match status" value="1"/>
</dbReference>
<comment type="function">
    <text evidence="17">Bifunctional enzyme that catalyzes the epimerization of the S- and R-forms of NAD(P)HX and the dehydration of the S-form of NAD(P)HX at the expense of ADP, which is converted to AMP. This allows the repair of both epimers of NAD(P)HX, a damaged form of NAD(P)H that is a result of enzymatic or heat-dependent hydration.</text>
</comment>
<feature type="region of interest" description="Disordered" evidence="21">
    <location>
        <begin position="261"/>
        <end position="309"/>
    </location>
</feature>
<evidence type="ECO:0000256" key="19">
    <source>
        <dbReference type="ARBA" id="ARBA00048238"/>
    </source>
</evidence>
<comment type="similarity">
    <text evidence="4">In the N-terminal section; belongs to the NnrE/AIBP family.</text>
</comment>
<protein>
    <recommendedName>
        <fullName evidence="18">Nicotinamide nucleotide repair protein</fullName>
        <ecNumber evidence="7">4.2.1.136</ecNumber>
        <ecNumber evidence="6">5.1.99.6</ecNumber>
    </recommendedName>
</protein>
<dbReference type="GO" id="GO:0052855">
    <property type="term" value="F:ADP-dependent NAD(P)H-hydrate dehydratase activity"/>
    <property type="evidence" value="ECO:0007669"/>
    <property type="project" value="UniProtKB-EC"/>
</dbReference>
<evidence type="ECO:0000256" key="9">
    <source>
        <dbReference type="ARBA" id="ARBA00022741"/>
    </source>
</evidence>
<dbReference type="AlphaFoldDB" id="A0A6J7MEL0"/>
<evidence type="ECO:0000256" key="5">
    <source>
        <dbReference type="ARBA" id="ARBA00009524"/>
    </source>
</evidence>
<dbReference type="InterPro" id="IPR030677">
    <property type="entry name" value="Nnr"/>
</dbReference>
<dbReference type="Pfam" id="PF03853">
    <property type="entry name" value="YjeF_N"/>
    <property type="match status" value="1"/>
</dbReference>
<keyword evidence="9" id="KW-0547">Nucleotide-binding</keyword>
<keyword evidence="12" id="KW-0630">Potassium</keyword>
<gene>
    <name evidence="24" type="ORF">UFOPK3974_00126</name>
</gene>
<comment type="catalytic activity">
    <reaction evidence="19">
        <text>(6S)-NADHX + ADP = AMP + phosphate + NADH + H(+)</text>
        <dbReference type="Rhea" id="RHEA:32223"/>
        <dbReference type="ChEBI" id="CHEBI:15378"/>
        <dbReference type="ChEBI" id="CHEBI:43474"/>
        <dbReference type="ChEBI" id="CHEBI:57945"/>
        <dbReference type="ChEBI" id="CHEBI:64074"/>
        <dbReference type="ChEBI" id="CHEBI:456215"/>
        <dbReference type="ChEBI" id="CHEBI:456216"/>
        <dbReference type="EC" id="4.2.1.136"/>
    </reaction>
</comment>
<dbReference type="Pfam" id="PF01256">
    <property type="entry name" value="Carb_kinase"/>
    <property type="match status" value="1"/>
</dbReference>
<evidence type="ECO:0000256" key="13">
    <source>
        <dbReference type="ARBA" id="ARBA00023027"/>
    </source>
</evidence>
<comment type="catalytic activity">
    <reaction evidence="20">
        <text>(6S)-NADPHX + ADP = AMP + phosphate + NADPH + H(+)</text>
        <dbReference type="Rhea" id="RHEA:32235"/>
        <dbReference type="ChEBI" id="CHEBI:15378"/>
        <dbReference type="ChEBI" id="CHEBI:43474"/>
        <dbReference type="ChEBI" id="CHEBI:57783"/>
        <dbReference type="ChEBI" id="CHEBI:64076"/>
        <dbReference type="ChEBI" id="CHEBI:456215"/>
        <dbReference type="ChEBI" id="CHEBI:456216"/>
        <dbReference type="EC" id="4.2.1.136"/>
    </reaction>
</comment>
<dbReference type="GO" id="GO:0052856">
    <property type="term" value="F:NAD(P)HX epimerase activity"/>
    <property type="evidence" value="ECO:0007669"/>
    <property type="project" value="UniProtKB-EC"/>
</dbReference>